<organism evidence="10 11">
    <name type="scientific">Nonlabens dokdonensis</name>
    <dbReference type="NCBI Taxonomy" id="328515"/>
    <lineage>
        <taxon>Bacteria</taxon>
        <taxon>Pseudomonadati</taxon>
        <taxon>Bacteroidota</taxon>
        <taxon>Flavobacteriia</taxon>
        <taxon>Flavobacteriales</taxon>
        <taxon>Flavobacteriaceae</taxon>
        <taxon>Nonlabens</taxon>
    </lineage>
</organism>
<evidence type="ECO:0000256" key="1">
    <source>
        <dbReference type="ARBA" id="ARBA00004442"/>
    </source>
</evidence>
<feature type="coiled-coil region" evidence="8">
    <location>
        <begin position="251"/>
        <end position="278"/>
    </location>
</feature>
<dbReference type="SUPFAM" id="SSF56954">
    <property type="entry name" value="Outer membrane efflux proteins (OEP)"/>
    <property type="match status" value="1"/>
</dbReference>
<dbReference type="Pfam" id="PF02321">
    <property type="entry name" value="OEP"/>
    <property type="match status" value="2"/>
</dbReference>
<evidence type="ECO:0000256" key="4">
    <source>
        <dbReference type="ARBA" id="ARBA00022452"/>
    </source>
</evidence>
<evidence type="ECO:0000256" key="6">
    <source>
        <dbReference type="ARBA" id="ARBA00023136"/>
    </source>
</evidence>
<keyword evidence="11" id="KW-1185">Reference proteome</keyword>
<keyword evidence="8" id="KW-0175">Coiled coil</keyword>
<keyword evidence="9" id="KW-0732">Signal</keyword>
<protein>
    <submittedName>
        <fullName evidence="10">Outer membrane protein</fullName>
    </submittedName>
</protein>
<comment type="caution">
    <text evidence="10">The sequence shown here is derived from an EMBL/GenBank/DDBJ whole genome shotgun (WGS) entry which is preliminary data.</text>
</comment>
<accession>A0ABX5Q2W6</accession>
<dbReference type="Proteomes" id="UP000248584">
    <property type="component" value="Unassembled WGS sequence"/>
</dbReference>
<keyword evidence="5" id="KW-0812">Transmembrane</keyword>
<sequence>MKKLIICSIALFSFAFAKAQTQKQWTLQECVQYALDNNISIQQSELDLKAVDADRLSAIGNLLPSLSASTSLSENTGLSFNPVTNNAQTTTFLSATGRINVGYTVFNGLRNFRQLQRAEISQIANQYRLDKMKDDIALAVANNYLQILNNKANLETLIAQNLVTKEQVEQTQTLVDAGQLPKGDLLEIKATDAGEQQQIIIAQNAVTISKVSLAQLLLIDDYATFDIAEDDFEIIDSGISDQPVTSIINSAEENRSEVKIAEQNVELARKDLQIAKGAYYPTLSAFFGYDTRYTDATSFGQRIADPNNPTITRQIGTVENTGQAVVSEVPNTESFIVGASPFIEQLYTNDGIGYGFQLNIPIFNGFSARSNVQRNEINLERSELQLKQAQLDLESTVYQAYVDVQGAHKSYEAAKTSLESQELAYEYARERYNVGLTNAFDFSQSKLRYDNTKISLNQAKYDYIFRLKVLELFFGIDPKDLKL</sequence>
<reference evidence="10 11" key="1">
    <citation type="submission" date="2018-06" db="EMBL/GenBank/DDBJ databases">
        <title>Genomic Encyclopedia of Archaeal and Bacterial Type Strains, Phase II (KMG-II): from individual species to whole genera.</title>
        <authorList>
            <person name="Goeker M."/>
        </authorList>
    </citation>
    <scope>NUCLEOTIDE SEQUENCE [LARGE SCALE GENOMIC DNA]</scope>
    <source>
        <strain evidence="10 11">DSM 17205</strain>
    </source>
</reference>
<dbReference type="RefSeq" id="WP_015362214.1">
    <property type="nucleotide sequence ID" value="NZ_QKZR01000001.1"/>
</dbReference>
<evidence type="ECO:0000256" key="9">
    <source>
        <dbReference type="SAM" id="SignalP"/>
    </source>
</evidence>
<dbReference type="PANTHER" id="PTHR30026:SF20">
    <property type="entry name" value="OUTER MEMBRANE PROTEIN TOLC"/>
    <property type="match status" value="1"/>
</dbReference>
<evidence type="ECO:0000256" key="7">
    <source>
        <dbReference type="ARBA" id="ARBA00023237"/>
    </source>
</evidence>
<dbReference type="EMBL" id="QKZR01000001">
    <property type="protein sequence ID" value="PZX44364.1"/>
    <property type="molecule type" value="Genomic_DNA"/>
</dbReference>
<keyword evidence="3" id="KW-0813">Transport</keyword>
<gene>
    <name evidence="10" type="ORF">LX97_01375</name>
</gene>
<dbReference type="InterPro" id="IPR051906">
    <property type="entry name" value="TolC-like"/>
</dbReference>
<comment type="subcellular location">
    <subcellularLocation>
        <location evidence="1">Cell outer membrane</location>
    </subcellularLocation>
</comment>
<evidence type="ECO:0000256" key="2">
    <source>
        <dbReference type="ARBA" id="ARBA00007613"/>
    </source>
</evidence>
<proteinExistence type="inferred from homology"/>
<keyword evidence="7" id="KW-0998">Cell outer membrane</keyword>
<evidence type="ECO:0000256" key="8">
    <source>
        <dbReference type="SAM" id="Coils"/>
    </source>
</evidence>
<keyword evidence="6" id="KW-0472">Membrane</keyword>
<comment type="similarity">
    <text evidence="2">Belongs to the outer membrane factor (OMF) (TC 1.B.17) family.</text>
</comment>
<evidence type="ECO:0000313" key="11">
    <source>
        <dbReference type="Proteomes" id="UP000248584"/>
    </source>
</evidence>
<dbReference type="PANTHER" id="PTHR30026">
    <property type="entry name" value="OUTER MEMBRANE PROTEIN TOLC"/>
    <property type="match status" value="1"/>
</dbReference>
<evidence type="ECO:0000256" key="3">
    <source>
        <dbReference type="ARBA" id="ARBA00022448"/>
    </source>
</evidence>
<dbReference type="Gene3D" id="1.20.1600.10">
    <property type="entry name" value="Outer membrane efflux proteins (OEP)"/>
    <property type="match status" value="1"/>
</dbReference>
<name>A0ABX5Q2W6_9FLAO</name>
<dbReference type="InterPro" id="IPR003423">
    <property type="entry name" value="OMP_efflux"/>
</dbReference>
<evidence type="ECO:0000313" key="10">
    <source>
        <dbReference type="EMBL" id="PZX44364.1"/>
    </source>
</evidence>
<evidence type="ECO:0000256" key="5">
    <source>
        <dbReference type="ARBA" id="ARBA00022692"/>
    </source>
</evidence>
<keyword evidence="4" id="KW-1134">Transmembrane beta strand</keyword>
<feature type="signal peptide" evidence="9">
    <location>
        <begin position="1"/>
        <end position="19"/>
    </location>
</feature>
<feature type="chain" id="PRO_5045776305" evidence="9">
    <location>
        <begin position="20"/>
        <end position="483"/>
    </location>
</feature>